<feature type="region of interest" description="Disordered" evidence="1">
    <location>
        <begin position="1"/>
        <end position="20"/>
    </location>
</feature>
<evidence type="ECO:0000313" key="3">
    <source>
        <dbReference type="Proteomes" id="UP000242180"/>
    </source>
</evidence>
<reference evidence="2 3" key="1">
    <citation type="submission" date="2016-07" db="EMBL/GenBank/DDBJ databases">
        <title>Pervasive Adenine N6-methylation of Active Genes in Fungi.</title>
        <authorList>
            <consortium name="DOE Joint Genome Institute"/>
            <person name="Mondo S.J."/>
            <person name="Dannebaum R.O."/>
            <person name="Kuo R.C."/>
            <person name="Labutti K."/>
            <person name="Haridas S."/>
            <person name="Kuo A."/>
            <person name="Salamov A."/>
            <person name="Ahrendt S.R."/>
            <person name="Lipzen A."/>
            <person name="Sullivan W."/>
            <person name="Andreopoulos W.B."/>
            <person name="Clum A."/>
            <person name="Lindquist E."/>
            <person name="Daum C."/>
            <person name="Ramamoorthy G.K."/>
            <person name="Gryganskyi A."/>
            <person name="Culley D."/>
            <person name="Magnuson J.K."/>
            <person name="James T.Y."/>
            <person name="O'Malley M.A."/>
            <person name="Stajich J.E."/>
            <person name="Spatafora J.W."/>
            <person name="Visel A."/>
            <person name="Grigoriev I.V."/>
        </authorList>
    </citation>
    <scope>NUCLEOTIDE SEQUENCE [LARGE SCALE GENOMIC DNA]</scope>
    <source>
        <strain evidence="2 3">NRRL 2496</strain>
    </source>
</reference>
<proteinExistence type="predicted"/>
<keyword evidence="3" id="KW-1185">Reference proteome</keyword>
<evidence type="ECO:0000313" key="2">
    <source>
        <dbReference type="EMBL" id="ORZ01280.1"/>
    </source>
</evidence>
<dbReference type="Proteomes" id="UP000242180">
    <property type="component" value="Unassembled WGS sequence"/>
</dbReference>
<dbReference type="InParanoid" id="A0A1X2HPG5"/>
<protein>
    <submittedName>
        <fullName evidence="2">Uncharacterized protein</fullName>
    </submittedName>
</protein>
<dbReference type="OrthoDB" id="2282221at2759"/>
<name>A0A1X2HPG5_SYNRA</name>
<comment type="caution">
    <text evidence="2">The sequence shown here is derived from an EMBL/GenBank/DDBJ whole genome shotgun (WGS) entry which is preliminary data.</text>
</comment>
<organism evidence="2 3">
    <name type="scientific">Syncephalastrum racemosum</name>
    <name type="common">Filamentous fungus</name>
    <dbReference type="NCBI Taxonomy" id="13706"/>
    <lineage>
        <taxon>Eukaryota</taxon>
        <taxon>Fungi</taxon>
        <taxon>Fungi incertae sedis</taxon>
        <taxon>Mucoromycota</taxon>
        <taxon>Mucoromycotina</taxon>
        <taxon>Mucoromycetes</taxon>
        <taxon>Mucorales</taxon>
        <taxon>Syncephalastraceae</taxon>
        <taxon>Syncephalastrum</taxon>
    </lineage>
</organism>
<gene>
    <name evidence="2" type="ORF">BCR43DRAFT_512174</name>
</gene>
<sequence length="138" mass="14857">MQLHSEACAGSEDDKHKLDPSSAADLIEHTLRNSSIPSLMEKAGPYAEPTEEVLESLNSEFCAHPSLLHAAAKLHTGAIVVDRHVILLLVAEAYGRSKTVDLHGEANMKSLPSPSTCIYKTLSVGIHKESDANGMKRS</sequence>
<accession>A0A1X2HPG5</accession>
<evidence type="ECO:0000256" key="1">
    <source>
        <dbReference type="SAM" id="MobiDB-lite"/>
    </source>
</evidence>
<dbReference type="AlphaFoldDB" id="A0A1X2HPG5"/>
<dbReference type="EMBL" id="MCGN01000002">
    <property type="protein sequence ID" value="ORZ01280.1"/>
    <property type="molecule type" value="Genomic_DNA"/>
</dbReference>